<protein>
    <submittedName>
        <fullName evidence="6">Membrane-bound lysozyme-inhibitor of c-type lysozyme</fullName>
    </submittedName>
</protein>
<dbReference type="PANTHER" id="PTHR37549:SF1">
    <property type="entry name" value="LIPOPROTEIN LPRI"/>
    <property type="match status" value="1"/>
</dbReference>
<evidence type="ECO:0000313" key="7">
    <source>
        <dbReference type="Proteomes" id="UP000199570"/>
    </source>
</evidence>
<dbReference type="RefSeq" id="WP_090321517.1">
    <property type="nucleotide sequence ID" value="NZ_FNKJ01000003.1"/>
</dbReference>
<organism evidence="6 7">
    <name type="scientific">Pseudomonas moorei</name>
    <dbReference type="NCBI Taxonomy" id="395599"/>
    <lineage>
        <taxon>Bacteria</taxon>
        <taxon>Pseudomonadati</taxon>
        <taxon>Pseudomonadota</taxon>
        <taxon>Gammaproteobacteria</taxon>
        <taxon>Pseudomonadales</taxon>
        <taxon>Pseudomonadaceae</taxon>
        <taxon>Pseudomonas</taxon>
    </lineage>
</organism>
<proteinExistence type="predicted"/>
<feature type="domain" description="C-type lysozyme inhibitor" evidence="5">
    <location>
        <begin position="140"/>
        <end position="209"/>
    </location>
</feature>
<dbReference type="InterPro" id="IPR036328">
    <property type="entry name" value="MliC_sf"/>
</dbReference>
<reference evidence="7" key="1">
    <citation type="submission" date="2016-10" db="EMBL/GenBank/DDBJ databases">
        <authorList>
            <person name="Varghese N."/>
            <person name="Submissions S."/>
        </authorList>
    </citation>
    <scope>NUCLEOTIDE SEQUENCE [LARGE SCALE GENOMIC DNA]</scope>
    <source>
        <strain evidence="7">BS3775</strain>
    </source>
</reference>
<dbReference type="GO" id="GO:0005576">
    <property type="term" value="C:extracellular region"/>
    <property type="evidence" value="ECO:0007669"/>
    <property type="project" value="TreeGrafter"/>
</dbReference>
<evidence type="ECO:0000313" key="6">
    <source>
        <dbReference type="EMBL" id="SDQ90288.1"/>
    </source>
</evidence>
<keyword evidence="2" id="KW-0472">Membrane</keyword>
<dbReference type="SUPFAM" id="SSF141488">
    <property type="entry name" value="YdhA-like"/>
    <property type="match status" value="1"/>
</dbReference>
<evidence type="ECO:0000256" key="4">
    <source>
        <dbReference type="ARBA" id="ARBA00023288"/>
    </source>
</evidence>
<sequence length="219" mass="23932">MKMLTPLLAALLAASACAATSLCASAATSSRVFKTSFDCATSRASIEKLICRDPQLAQMDIELQRLYLLVLTDDHAVPPRNKVEIDQQFWLDARNQCASDREPKACTIRSYAERAFQLRQGSAIARTKDPSRLTEGPVAFRCAGLNALVAATFFTVEPGVVYLKWANTSVTLNQQPSTIGSRYSGKDFRGSYSFWYEGDDALLLMPGSAEMSCKAEPVG</sequence>
<dbReference type="Pfam" id="PF09864">
    <property type="entry name" value="MliC"/>
    <property type="match status" value="1"/>
</dbReference>
<dbReference type="AlphaFoldDB" id="A0A1H1ENZ8"/>
<keyword evidence="4" id="KW-0449">Lipoprotein</keyword>
<evidence type="ECO:0000259" key="5">
    <source>
        <dbReference type="Pfam" id="PF09864"/>
    </source>
</evidence>
<evidence type="ECO:0000256" key="3">
    <source>
        <dbReference type="ARBA" id="ARBA00023139"/>
    </source>
</evidence>
<dbReference type="PANTHER" id="PTHR37549">
    <property type="entry name" value="LIPOPROTEIN LPRI"/>
    <property type="match status" value="1"/>
</dbReference>
<dbReference type="InterPro" id="IPR052755">
    <property type="entry name" value="Lysozyme_Inhibitor_LprI"/>
</dbReference>
<keyword evidence="1" id="KW-0732">Signal</keyword>
<dbReference type="InterPro" id="IPR018660">
    <property type="entry name" value="MliC"/>
</dbReference>
<evidence type="ECO:0000256" key="1">
    <source>
        <dbReference type="ARBA" id="ARBA00022729"/>
    </source>
</evidence>
<dbReference type="Proteomes" id="UP000199570">
    <property type="component" value="Unassembled WGS sequence"/>
</dbReference>
<dbReference type="Gene3D" id="2.40.128.200">
    <property type="match status" value="1"/>
</dbReference>
<keyword evidence="7" id="KW-1185">Reference proteome</keyword>
<name>A0A1H1ENZ8_9PSED</name>
<dbReference type="EMBL" id="FNKJ01000003">
    <property type="protein sequence ID" value="SDQ90288.1"/>
    <property type="molecule type" value="Genomic_DNA"/>
</dbReference>
<dbReference type="PROSITE" id="PS51257">
    <property type="entry name" value="PROKAR_LIPOPROTEIN"/>
    <property type="match status" value="1"/>
</dbReference>
<dbReference type="OrthoDB" id="7010074at2"/>
<accession>A0A1H1ENZ8</accession>
<keyword evidence="3" id="KW-0564">Palmitate</keyword>
<evidence type="ECO:0000256" key="2">
    <source>
        <dbReference type="ARBA" id="ARBA00023136"/>
    </source>
</evidence>
<gene>
    <name evidence="6" type="ORF">SAMN04490195_2278</name>
</gene>